<gene>
    <name evidence="1" type="ORF">I41_31950</name>
</gene>
<reference evidence="1 2" key="1">
    <citation type="submission" date="2019-02" db="EMBL/GenBank/DDBJ databases">
        <title>Deep-cultivation of Planctomycetes and their phenomic and genomic characterization uncovers novel biology.</title>
        <authorList>
            <person name="Wiegand S."/>
            <person name="Jogler M."/>
            <person name="Boedeker C."/>
            <person name="Pinto D."/>
            <person name="Vollmers J."/>
            <person name="Rivas-Marin E."/>
            <person name="Kohn T."/>
            <person name="Peeters S.H."/>
            <person name="Heuer A."/>
            <person name="Rast P."/>
            <person name="Oberbeckmann S."/>
            <person name="Bunk B."/>
            <person name="Jeske O."/>
            <person name="Meyerdierks A."/>
            <person name="Storesund J.E."/>
            <person name="Kallscheuer N."/>
            <person name="Luecker S."/>
            <person name="Lage O.M."/>
            <person name="Pohl T."/>
            <person name="Merkel B.J."/>
            <person name="Hornburger P."/>
            <person name="Mueller R.-W."/>
            <person name="Bruemmer F."/>
            <person name="Labrenz M."/>
            <person name="Spormann A.M."/>
            <person name="Op den Camp H."/>
            <person name="Overmann J."/>
            <person name="Amann R."/>
            <person name="Jetten M.S.M."/>
            <person name="Mascher T."/>
            <person name="Medema M.H."/>
            <person name="Devos D.P."/>
            <person name="Kaster A.-K."/>
            <person name="Ovreas L."/>
            <person name="Rohde M."/>
            <person name="Galperin M.Y."/>
            <person name="Jogler C."/>
        </authorList>
    </citation>
    <scope>NUCLEOTIDE SEQUENCE [LARGE SCALE GENOMIC DNA]</scope>
    <source>
        <strain evidence="1 2">I41</strain>
    </source>
</reference>
<dbReference type="EMBL" id="CP036339">
    <property type="protein sequence ID" value="QDT74002.1"/>
    <property type="molecule type" value="Genomic_DNA"/>
</dbReference>
<dbReference type="AlphaFoldDB" id="A0A517U053"/>
<dbReference type="SUPFAM" id="SSF52833">
    <property type="entry name" value="Thioredoxin-like"/>
    <property type="match status" value="1"/>
</dbReference>
<dbReference type="RefSeq" id="WP_145433784.1">
    <property type="nucleotide sequence ID" value="NZ_CP036339.1"/>
</dbReference>
<dbReference type="KEGG" id="llh:I41_31950"/>
<dbReference type="InterPro" id="IPR008554">
    <property type="entry name" value="Glutaredoxin-like"/>
</dbReference>
<evidence type="ECO:0000313" key="2">
    <source>
        <dbReference type="Proteomes" id="UP000317909"/>
    </source>
</evidence>
<protein>
    <submittedName>
        <fullName evidence="1">Glutaredoxin 3</fullName>
    </submittedName>
</protein>
<dbReference type="Proteomes" id="UP000317909">
    <property type="component" value="Chromosome"/>
</dbReference>
<accession>A0A517U053</accession>
<dbReference type="Gene3D" id="3.40.30.10">
    <property type="entry name" value="Glutaredoxin"/>
    <property type="match status" value="1"/>
</dbReference>
<dbReference type="PROSITE" id="PS51354">
    <property type="entry name" value="GLUTAREDOXIN_2"/>
    <property type="match status" value="1"/>
</dbReference>
<dbReference type="InterPro" id="IPR036249">
    <property type="entry name" value="Thioredoxin-like_sf"/>
</dbReference>
<name>A0A517U053_9BACT</name>
<organism evidence="1 2">
    <name type="scientific">Lacipirellula limnantheis</name>
    <dbReference type="NCBI Taxonomy" id="2528024"/>
    <lineage>
        <taxon>Bacteria</taxon>
        <taxon>Pseudomonadati</taxon>
        <taxon>Planctomycetota</taxon>
        <taxon>Planctomycetia</taxon>
        <taxon>Pirellulales</taxon>
        <taxon>Lacipirellulaceae</taxon>
        <taxon>Lacipirellula</taxon>
    </lineage>
</organism>
<dbReference type="OrthoDB" id="32865at2"/>
<evidence type="ECO:0000313" key="1">
    <source>
        <dbReference type="EMBL" id="QDT74002.1"/>
    </source>
</evidence>
<sequence length="72" mass="8104">MKVVIYTRNGCHLCDEAAALLDAQGAAPQLIDVDADEALRERFNECVPVVEIDGKIRFRGRVDPVLLRRLLR</sequence>
<dbReference type="Pfam" id="PF05768">
    <property type="entry name" value="Glrx-like"/>
    <property type="match status" value="1"/>
</dbReference>
<proteinExistence type="predicted"/>
<dbReference type="CDD" id="cd02976">
    <property type="entry name" value="NrdH"/>
    <property type="match status" value="1"/>
</dbReference>
<keyword evidence="2" id="KW-1185">Reference proteome</keyword>